<proteinExistence type="predicted"/>
<feature type="transmembrane region" description="Helical" evidence="2">
    <location>
        <begin position="21"/>
        <end position="37"/>
    </location>
</feature>
<dbReference type="RefSeq" id="WP_058748856.1">
    <property type="nucleotide sequence ID" value="NZ_LDRC01000011.1"/>
</dbReference>
<feature type="transmembrane region" description="Helical" evidence="2">
    <location>
        <begin position="57"/>
        <end position="78"/>
    </location>
</feature>
<name>A0A147DTN1_9MICO</name>
<dbReference type="STRING" id="465820.NS263_01740"/>
<dbReference type="PATRIC" id="fig|465820.4.peg.297"/>
<sequence>MPSNVLPQPDGSDTRRIKRSRVLSFVLLAVAAVVFSLRPDAFGDPHAQPWHALLHVWRIVLGVALMVAALGVQVVVGVRWRQGLRRGAGQEPSTPGTPPGKQPPRDR</sequence>
<dbReference type="AlphaFoldDB" id="A0A147DTN1"/>
<protein>
    <submittedName>
        <fullName evidence="3">Uncharacterized protein</fullName>
    </submittedName>
</protein>
<feature type="region of interest" description="Disordered" evidence="1">
    <location>
        <begin position="85"/>
        <end position="107"/>
    </location>
</feature>
<keyword evidence="2" id="KW-0472">Membrane</keyword>
<keyword evidence="2" id="KW-1133">Transmembrane helix</keyword>
<evidence type="ECO:0000256" key="1">
    <source>
        <dbReference type="SAM" id="MobiDB-lite"/>
    </source>
</evidence>
<comment type="caution">
    <text evidence="3">The sequence shown here is derived from an EMBL/GenBank/DDBJ whole genome shotgun (WGS) entry which is preliminary data.</text>
</comment>
<feature type="compositionally biased region" description="Pro residues" evidence="1">
    <location>
        <begin position="95"/>
        <end position="107"/>
    </location>
</feature>
<gene>
    <name evidence="3" type="ORF">NS359_02590</name>
</gene>
<accession>A0A147DTN1</accession>
<organism evidence="3 4">
    <name type="scientific">Curtobacterium oceanosedimentum</name>
    <dbReference type="NCBI Taxonomy" id="465820"/>
    <lineage>
        <taxon>Bacteria</taxon>
        <taxon>Bacillati</taxon>
        <taxon>Actinomycetota</taxon>
        <taxon>Actinomycetes</taxon>
        <taxon>Micrococcales</taxon>
        <taxon>Microbacteriaceae</taxon>
        <taxon>Curtobacterium</taxon>
    </lineage>
</organism>
<reference evidence="3 4" key="1">
    <citation type="journal article" date="2016" name="Front. Microbiol.">
        <title>Genomic Resource of Rice Seed Associated Bacteria.</title>
        <authorList>
            <person name="Midha S."/>
            <person name="Bansal K."/>
            <person name="Sharma S."/>
            <person name="Kumar N."/>
            <person name="Patil P.P."/>
            <person name="Chaudhry V."/>
            <person name="Patil P.B."/>
        </authorList>
    </citation>
    <scope>NUCLEOTIDE SEQUENCE [LARGE SCALE GENOMIC DNA]</scope>
    <source>
        <strain evidence="3 4">NS359</strain>
    </source>
</reference>
<evidence type="ECO:0000313" key="4">
    <source>
        <dbReference type="Proteomes" id="UP000072763"/>
    </source>
</evidence>
<dbReference type="Proteomes" id="UP000072763">
    <property type="component" value="Unassembled WGS sequence"/>
</dbReference>
<evidence type="ECO:0000256" key="2">
    <source>
        <dbReference type="SAM" id="Phobius"/>
    </source>
</evidence>
<evidence type="ECO:0000313" key="3">
    <source>
        <dbReference type="EMBL" id="KTR53673.1"/>
    </source>
</evidence>
<keyword evidence="2" id="KW-0812">Transmembrane</keyword>
<dbReference type="EMBL" id="LDRC01000011">
    <property type="protein sequence ID" value="KTR53673.1"/>
    <property type="molecule type" value="Genomic_DNA"/>
</dbReference>